<name>A0A6G1LDJ3_9PEZI</name>
<evidence type="ECO:0000256" key="2">
    <source>
        <dbReference type="SAM" id="MobiDB-lite"/>
    </source>
</evidence>
<proteinExistence type="predicted"/>
<feature type="compositionally biased region" description="Acidic residues" evidence="2">
    <location>
        <begin position="911"/>
        <end position="932"/>
    </location>
</feature>
<protein>
    <recommendedName>
        <fullName evidence="5">Protein kinase domain-containing protein</fullName>
    </recommendedName>
</protein>
<dbReference type="InterPro" id="IPR011009">
    <property type="entry name" value="Kinase-like_dom_sf"/>
</dbReference>
<dbReference type="SUPFAM" id="SSF56112">
    <property type="entry name" value="Protein kinase-like (PK-like)"/>
    <property type="match status" value="1"/>
</dbReference>
<dbReference type="EMBL" id="ML995824">
    <property type="protein sequence ID" value="KAF2770649.1"/>
    <property type="molecule type" value="Genomic_DNA"/>
</dbReference>
<reference evidence="3" key="1">
    <citation type="journal article" date="2020" name="Stud. Mycol.">
        <title>101 Dothideomycetes genomes: a test case for predicting lifestyles and emergence of pathogens.</title>
        <authorList>
            <person name="Haridas S."/>
            <person name="Albert R."/>
            <person name="Binder M."/>
            <person name="Bloem J."/>
            <person name="Labutti K."/>
            <person name="Salamov A."/>
            <person name="Andreopoulos B."/>
            <person name="Baker S."/>
            <person name="Barry K."/>
            <person name="Bills G."/>
            <person name="Bluhm B."/>
            <person name="Cannon C."/>
            <person name="Castanera R."/>
            <person name="Culley D."/>
            <person name="Daum C."/>
            <person name="Ezra D."/>
            <person name="Gonzalez J."/>
            <person name="Henrissat B."/>
            <person name="Kuo A."/>
            <person name="Liang C."/>
            <person name="Lipzen A."/>
            <person name="Lutzoni F."/>
            <person name="Magnuson J."/>
            <person name="Mondo S."/>
            <person name="Nolan M."/>
            <person name="Ohm R."/>
            <person name="Pangilinan J."/>
            <person name="Park H.-J."/>
            <person name="Ramirez L."/>
            <person name="Alfaro M."/>
            <person name="Sun H."/>
            <person name="Tritt A."/>
            <person name="Yoshinaga Y."/>
            <person name="Zwiers L.-H."/>
            <person name="Turgeon B."/>
            <person name="Goodwin S."/>
            <person name="Spatafora J."/>
            <person name="Crous P."/>
            <person name="Grigoriev I."/>
        </authorList>
    </citation>
    <scope>NUCLEOTIDE SEQUENCE</scope>
    <source>
        <strain evidence="3">CBS 116005</strain>
    </source>
</reference>
<feature type="coiled-coil region" evidence="1">
    <location>
        <begin position="78"/>
        <end position="105"/>
    </location>
</feature>
<feature type="compositionally biased region" description="Low complexity" evidence="2">
    <location>
        <begin position="933"/>
        <end position="947"/>
    </location>
</feature>
<feature type="region of interest" description="Disordered" evidence="2">
    <location>
        <begin position="596"/>
        <end position="624"/>
    </location>
</feature>
<feature type="compositionally biased region" description="Polar residues" evidence="2">
    <location>
        <begin position="717"/>
        <end position="726"/>
    </location>
</feature>
<keyword evidence="4" id="KW-1185">Reference proteome</keyword>
<dbReference type="PANTHER" id="PTHR37542">
    <property type="entry name" value="HELO DOMAIN-CONTAINING PROTEIN-RELATED"/>
    <property type="match status" value="1"/>
</dbReference>
<evidence type="ECO:0000313" key="3">
    <source>
        <dbReference type="EMBL" id="KAF2770649.1"/>
    </source>
</evidence>
<gene>
    <name evidence="3" type="ORF">EJ03DRAFT_326272</name>
</gene>
<evidence type="ECO:0000313" key="4">
    <source>
        <dbReference type="Proteomes" id="UP000799436"/>
    </source>
</evidence>
<evidence type="ECO:0008006" key="5">
    <source>
        <dbReference type="Google" id="ProtNLM"/>
    </source>
</evidence>
<feature type="region of interest" description="Disordered" evidence="2">
    <location>
        <begin position="710"/>
        <end position="742"/>
    </location>
</feature>
<keyword evidence="1" id="KW-0175">Coiled coil</keyword>
<dbReference type="AlphaFoldDB" id="A0A6G1LDJ3"/>
<dbReference type="PANTHER" id="PTHR37542:SF2">
    <property type="entry name" value="PROTEIN KINASE DOMAIN-CONTAINING PROTEIN"/>
    <property type="match status" value="1"/>
</dbReference>
<organism evidence="3 4">
    <name type="scientific">Teratosphaeria nubilosa</name>
    <dbReference type="NCBI Taxonomy" id="161662"/>
    <lineage>
        <taxon>Eukaryota</taxon>
        <taxon>Fungi</taxon>
        <taxon>Dikarya</taxon>
        <taxon>Ascomycota</taxon>
        <taxon>Pezizomycotina</taxon>
        <taxon>Dothideomycetes</taxon>
        <taxon>Dothideomycetidae</taxon>
        <taxon>Mycosphaerellales</taxon>
        <taxon>Teratosphaeriaceae</taxon>
        <taxon>Teratosphaeria</taxon>
    </lineage>
</organism>
<accession>A0A6G1LDJ3</accession>
<feature type="region of interest" description="Disordered" evidence="2">
    <location>
        <begin position="909"/>
        <end position="988"/>
    </location>
</feature>
<dbReference type="Proteomes" id="UP000799436">
    <property type="component" value="Unassembled WGS sequence"/>
</dbReference>
<sequence length="1272" mass="139696">METYRAAQHARGRTSHLTKLYSDTKKSALFNANSTATEQFPALNRKFRIQKDRLITWGLAWSDDGKGEDGNIDDAVARADLTETVDSVLNNIKEVSEKAARIQQAASPLGVGIGAEKKLGDTTKAGVFDQARYEDLLQDLTTSIDILYDLSRSRKALARGEHPSFSSPASTEKLGGNEKAALTLRKSVLGAPSIAPSLVSTATTLINQPSFQRPRLSPYAGLPPRIEISALKLAEEGPPPYEALGVPSTTRLVAKLVRSKVSEIAQSALGSPASEVPVLIEYANFDLIYRDTHVPPPLQRLEALTPYLQPMRPDSQNNLSLLGYFEDANQPRIGLVYDVPYSIQNKLQGTVEAEAQVLEPVSLLKLLQKANKTQSSSNDVVVPPLEHRFRLALRLVEQLHDLHARELPHGNINSNSVIFATTVGESALQPGHMRSPLWAAFDLFSKCSVEGHQRDFNLNIYRHPDDIPNDHREISWDIRFDLYSLALVLLEIGLWTQIGALYKAKYTLHDFKVRIEELWIPKLASKCGSAYMKVVQACFRMADDSDISQLTTDGLYTHLFEKLRLCCLLDEDEYLAEPASVDFSFNGVAASHSQGLSEPAHLSRRQPDPAHMMRLSSASTPSLEPRTRLASTPILYGPGPSADIDQLARQPLALTQAPSISHLRDQVSNTLNDATLSFKDYKQKVTLIQQRWRECRSQIKDARADFRAMARSPPTLHATNRSNARPPTNAEEPEPGSKSKRQEFQHLPLPEQCEQDWNCKYAYQLAKVVERALKGSKESSDIRFVMYGESEETAKPTFLLSCEKSTAKVKHLLKRHFKYDASIYDLRVKRCAPIKRCRRSKKHGDSAAYRSMAPFGAVEKAVNPDYQERPLCGASIGAFRDEEHLPPVSFGGIVLVDGTAYGTSVHHMLEPDSEDDFNEEEDAESGADDGDSDTSSIRSSDSISIYSHSDDESTVRPSSTAFLDTDDTEEGHDGDLPGVVPGDYDEIPITQPALDDAIDLDLHVDVDEDDDDEDSGIDEDHLLSYKLGQVYASSGLKRSPGSAGQDGFKSISQSLPQEIDWALFELVPPRTYPYNVVRGGSRFCAVANKKNGHVYPTAIRSSTELACAKVHCLGRTSGLASGVMSSTMELVKIHGRSTFSASWTVNGDFGVGGDSGAWVISNEDGRVCGHVLASTKGRTYICPMELLLNDIKDMLGAKEVSLPIASRRKAVVRATTKEVGEIVSDAMAGLRVDDVEASGGVAVPADPVKRSKGKPRHCKLARKRVGVAGTAA</sequence>
<dbReference type="OrthoDB" id="5418235at2759"/>
<evidence type="ECO:0000256" key="1">
    <source>
        <dbReference type="SAM" id="Coils"/>
    </source>
</evidence>